<organism evidence="1 2">
    <name type="scientific">Massilia cellulosiltytica</name>
    <dbReference type="NCBI Taxonomy" id="2683234"/>
    <lineage>
        <taxon>Bacteria</taxon>
        <taxon>Pseudomonadati</taxon>
        <taxon>Pseudomonadota</taxon>
        <taxon>Betaproteobacteria</taxon>
        <taxon>Burkholderiales</taxon>
        <taxon>Oxalobacteraceae</taxon>
        <taxon>Telluria group</taxon>
        <taxon>Massilia</taxon>
    </lineage>
</organism>
<protein>
    <submittedName>
        <fullName evidence="1">Uncharacterized protein</fullName>
    </submittedName>
</protein>
<keyword evidence="2" id="KW-1185">Reference proteome</keyword>
<reference evidence="1 2" key="1">
    <citation type="submission" date="2019-12" db="EMBL/GenBank/DDBJ databases">
        <authorList>
            <person name="Li C."/>
            <person name="Zhao J."/>
        </authorList>
    </citation>
    <scope>NUCLEOTIDE SEQUENCE [LARGE SCALE GENOMIC DNA]</scope>
    <source>
        <strain evidence="1 2">NEAU-DD11</strain>
    </source>
</reference>
<accession>A0A7X3KAS4</accession>
<proteinExistence type="predicted"/>
<evidence type="ECO:0000313" key="2">
    <source>
        <dbReference type="Proteomes" id="UP000443353"/>
    </source>
</evidence>
<comment type="caution">
    <text evidence="1">The sequence shown here is derived from an EMBL/GenBank/DDBJ whole genome shotgun (WGS) entry which is preliminary data.</text>
</comment>
<dbReference type="EMBL" id="WSES01000013">
    <property type="protein sequence ID" value="MVW64338.1"/>
    <property type="molecule type" value="Genomic_DNA"/>
</dbReference>
<dbReference type="Pfam" id="PF18143">
    <property type="entry name" value="HAD_SAK_2"/>
    <property type="match status" value="1"/>
</dbReference>
<name>A0A7X3KAS4_9BURK</name>
<sequence>MDDVLCLSNEFGSREMLKIVQHEAPDRPELWAGLVDAEAAANLRDLNVEFSPLYVISSSWATYLDRDQMCQALTRTQLQFVVDNLHAEWRTPRALSSSRRDEIEWWLNIHHESGQPILVIDDSYSGTHLAHSPLAFDGHVVLCKGSVGFTKERLEEARYRLQRQIATT</sequence>
<evidence type="ECO:0000313" key="1">
    <source>
        <dbReference type="EMBL" id="MVW64338.1"/>
    </source>
</evidence>
<dbReference type="Proteomes" id="UP000443353">
    <property type="component" value="Unassembled WGS sequence"/>
</dbReference>
<gene>
    <name evidence="1" type="ORF">GPY61_30880</name>
</gene>
<dbReference type="AlphaFoldDB" id="A0A7X3KAS4"/>